<dbReference type="OrthoDB" id="5099562at2759"/>
<dbReference type="Proteomes" id="UP000001745">
    <property type="component" value="Unassembled WGS sequence"/>
</dbReference>
<organism evidence="1 2">
    <name type="scientific">Talaromyces stipitatus (strain ATCC 10500 / CBS 375.48 / QM 6759 / NRRL 1006)</name>
    <name type="common">Penicillium stipitatum</name>
    <dbReference type="NCBI Taxonomy" id="441959"/>
    <lineage>
        <taxon>Eukaryota</taxon>
        <taxon>Fungi</taxon>
        <taxon>Dikarya</taxon>
        <taxon>Ascomycota</taxon>
        <taxon>Pezizomycotina</taxon>
        <taxon>Eurotiomycetes</taxon>
        <taxon>Eurotiomycetidae</taxon>
        <taxon>Eurotiales</taxon>
        <taxon>Trichocomaceae</taxon>
        <taxon>Talaromyces</taxon>
        <taxon>Talaromyces sect. Talaromyces</taxon>
    </lineage>
</organism>
<keyword evidence="2" id="KW-1185">Reference proteome</keyword>
<proteinExistence type="predicted"/>
<dbReference type="VEuPathDB" id="FungiDB:TSTA_094470"/>
<dbReference type="HOGENOM" id="CLU_1807517_0_0_1"/>
<dbReference type="InParanoid" id="B8M2U6"/>
<dbReference type="RefSeq" id="XP_002479164.1">
    <property type="nucleotide sequence ID" value="XM_002479119.1"/>
</dbReference>
<dbReference type="GeneID" id="8103775"/>
<dbReference type="AlphaFoldDB" id="B8M2U6"/>
<reference evidence="2" key="1">
    <citation type="journal article" date="2015" name="Genome Announc.">
        <title>Genome sequence of the AIDS-associated pathogen Penicillium marneffei (ATCC18224) and its near taxonomic relative Talaromyces stipitatus (ATCC10500).</title>
        <authorList>
            <person name="Nierman W.C."/>
            <person name="Fedorova-Abrams N.D."/>
            <person name="Andrianopoulos A."/>
        </authorList>
    </citation>
    <scope>NUCLEOTIDE SEQUENCE [LARGE SCALE GENOMIC DNA]</scope>
    <source>
        <strain evidence="2">ATCC 10500 / CBS 375.48 / QM 6759 / NRRL 1006</strain>
    </source>
</reference>
<protein>
    <submittedName>
        <fullName evidence="1">Uncharacterized protein</fullName>
    </submittedName>
</protein>
<dbReference type="PhylomeDB" id="B8M2U6"/>
<dbReference type="EMBL" id="EQ962653">
    <property type="protein sequence ID" value="EED22201.1"/>
    <property type="molecule type" value="Genomic_DNA"/>
</dbReference>
<dbReference type="eggNOG" id="ENOG502SWJ5">
    <property type="taxonomic scope" value="Eukaryota"/>
</dbReference>
<name>B8M2U6_TALSN</name>
<sequence>MIKGLQTQIEAIQNQSAEDCKQLWEQLETIAKTPINAAQMQTKPQPSFTNIANSQSGPLGPVVPPTWANTLFCTIDMSRVGEEDKAKAQIANVRQMIEKEMQGKEGMGTWRCAAVIKDPKNDNQVKIICRQEEIQCVKEAAQKLNVPGWRVL</sequence>
<gene>
    <name evidence="1" type="ORF">TSTA_094470</name>
</gene>
<dbReference type="STRING" id="441959.B8M2U6"/>
<evidence type="ECO:0000313" key="1">
    <source>
        <dbReference type="EMBL" id="EED22201.1"/>
    </source>
</evidence>
<accession>B8M2U6</accession>
<evidence type="ECO:0000313" key="2">
    <source>
        <dbReference type="Proteomes" id="UP000001745"/>
    </source>
</evidence>